<evidence type="ECO:0000313" key="2">
    <source>
        <dbReference type="Proteomes" id="UP000222542"/>
    </source>
</evidence>
<keyword evidence="2" id="KW-1185">Reference proteome</keyword>
<accession>A0A2G2YG23</accession>
<comment type="caution">
    <text evidence="1">The sequence shown here is derived from an EMBL/GenBank/DDBJ whole genome shotgun (WGS) entry which is preliminary data.</text>
</comment>
<dbReference type="Gramene" id="PHT68694">
    <property type="protein sequence ID" value="PHT68694"/>
    <property type="gene ID" value="T459_28181"/>
</dbReference>
<protein>
    <submittedName>
        <fullName evidence="1">Uncharacterized protein</fullName>
    </submittedName>
</protein>
<dbReference type="AlphaFoldDB" id="A0A2G2YG23"/>
<name>A0A2G2YG23_CAPAN</name>
<dbReference type="EMBL" id="AYRZ02000011">
    <property type="protein sequence ID" value="PHT68694.1"/>
    <property type="molecule type" value="Genomic_DNA"/>
</dbReference>
<dbReference type="Proteomes" id="UP000222542">
    <property type="component" value="Unassembled WGS sequence"/>
</dbReference>
<reference evidence="1 2" key="2">
    <citation type="journal article" date="2017" name="Genome Biol.">
        <title>New reference genome sequences of hot pepper reveal the massive evolution of plant disease-resistance genes by retroduplication.</title>
        <authorList>
            <person name="Kim S."/>
            <person name="Park J."/>
            <person name="Yeom S.I."/>
            <person name="Kim Y.M."/>
            <person name="Seo E."/>
            <person name="Kim K.T."/>
            <person name="Kim M.S."/>
            <person name="Lee J.M."/>
            <person name="Cheong K."/>
            <person name="Shin H.S."/>
            <person name="Kim S.B."/>
            <person name="Han K."/>
            <person name="Lee J."/>
            <person name="Park M."/>
            <person name="Lee H.A."/>
            <person name="Lee H.Y."/>
            <person name="Lee Y."/>
            <person name="Oh S."/>
            <person name="Lee J.H."/>
            <person name="Choi E."/>
            <person name="Choi E."/>
            <person name="Lee S.E."/>
            <person name="Jeon J."/>
            <person name="Kim H."/>
            <person name="Choi G."/>
            <person name="Song H."/>
            <person name="Lee J."/>
            <person name="Lee S.C."/>
            <person name="Kwon J.K."/>
            <person name="Lee H.Y."/>
            <person name="Koo N."/>
            <person name="Hong Y."/>
            <person name="Kim R.W."/>
            <person name="Kang W.H."/>
            <person name="Huh J.H."/>
            <person name="Kang B.C."/>
            <person name="Yang T.J."/>
            <person name="Lee Y.H."/>
            <person name="Bennetzen J.L."/>
            <person name="Choi D."/>
        </authorList>
    </citation>
    <scope>NUCLEOTIDE SEQUENCE [LARGE SCALE GENOMIC DNA]</scope>
    <source>
        <strain evidence="2">cv. CM334</strain>
    </source>
</reference>
<sequence>MIAMKNEKRALKSRFIPINAYSIDLGEDFYNKDEKDNVLDIWFGKVARKYDISPRLLTFYFITLFFRQAPDLQFHYPVLQAPDLQFHHPVLQEGS</sequence>
<proteinExistence type="predicted"/>
<gene>
    <name evidence="1" type="ORF">T459_28181</name>
</gene>
<organism evidence="1 2">
    <name type="scientific">Capsicum annuum</name>
    <name type="common">Capsicum pepper</name>
    <dbReference type="NCBI Taxonomy" id="4072"/>
    <lineage>
        <taxon>Eukaryota</taxon>
        <taxon>Viridiplantae</taxon>
        <taxon>Streptophyta</taxon>
        <taxon>Embryophyta</taxon>
        <taxon>Tracheophyta</taxon>
        <taxon>Spermatophyta</taxon>
        <taxon>Magnoliopsida</taxon>
        <taxon>eudicotyledons</taxon>
        <taxon>Gunneridae</taxon>
        <taxon>Pentapetalae</taxon>
        <taxon>asterids</taxon>
        <taxon>lamiids</taxon>
        <taxon>Solanales</taxon>
        <taxon>Solanaceae</taxon>
        <taxon>Solanoideae</taxon>
        <taxon>Capsiceae</taxon>
        <taxon>Capsicum</taxon>
    </lineage>
</organism>
<reference evidence="1 2" key="1">
    <citation type="journal article" date="2014" name="Nat. Genet.">
        <title>Genome sequence of the hot pepper provides insights into the evolution of pungency in Capsicum species.</title>
        <authorList>
            <person name="Kim S."/>
            <person name="Park M."/>
            <person name="Yeom S.I."/>
            <person name="Kim Y.M."/>
            <person name="Lee J.M."/>
            <person name="Lee H.A."/>
            <person name="Seo E."/>
            <person name="Choi J."/>
            <person name="Cheong K."/>
            <person name="Kim K.T."/>
            <person name="Jung K."/>
            <person name="Lee G.W."/>
            <person name="Oh S.K."/>
            <person name="Bae C."/>
            <person name="Kim S.B."/>
            <person name="Lee H.Y."/>
            <person name="Kim S.Y."/>
            <person name="Kim M.S."/>
            <person name="Kang B.C."/>
            <person name="Jo Y.D."/>
            <person name="Yang H.B."/>
            <person name="Jeong H.J."/>
            <person name="Kang W.H."/>
            <person name="Kwon J.K."/>
            <person name="Shin C."/>
            <person name="Lim J.Y."/>
            <person name="Park J.H."/>
            <person name="Huh J.H."/>
            <person name="Kim J.S."/>
            <person name="Kim B.D."/>
            <person name="Cohen O."/>
            <person name="Paran I."/>
            <person name="Suh M.C."/>
            <person name="Lee S.B."/>
            <person name="Kim Y.K."/>
            <person name="Shin Y."/>
            <person name="Noh S.J."/>
            <person name="Park J."/>
            <person name="Seo Y.S."/>
            <person name="Kwon S.Y."/>
            <person name="Kim H.A."/>
            <person name="Park J.M."/>
            <person name="Kim H.J."/>
            <person name="Choi S.B."/>
            <person name="Bosland P.W."/>
            <person name="Reeves G."/>
            <person name="Jo S.H."/>
            <person name="Lee B.W."/>
            <person name="Cho H.T."/>
            <person name="Choi H.S."/>
            <person name="Lee M.S."/>
            <person name="Yu Y."/>
            <person name="Do Choi Y."/>
            <person name="Park B.S."/>
            <person name="van Deynze A."/>
            <person name="Ashrafi H."/>
            <person name="Hill T."/>
            <person name="Kim W.T."/>
            <person name="Pai H.S."/>
            <person name="Ahn H.K."/>
            <person name="Yeam I."/>
            <person name="Giovannoni J.J."/>
            <person name="Rose J.K."/>
            <person name="Sorensen I."/>
            <person name="Lee S.J."/>
            <person name="Kim R.W."/>
            <person name="Choi I.Y."/>
            <person name="Choi B.S."/>
            <person name="Lim J.S."/>
            <person name="Lee Y.H."/>
            <person name="Choi D."/>
        </authorList>
    </citation>
    <scope>NUCLEOTIDE SEQUENCE [LARGE SCALE GENOMIC DNA]</scope>
    <source>
        <strain evidence="2">cv. CM334</strain>
    </source>
</reference>
<evidence type="ECO:0000313" key="1">
    <source>
        <dbReference type="EMBL" id="PHT68694.1"/>
    </source>
</evidence>